<comment type="caution">
    <text evidence="2">The sequence shown here is derived from an EMBL/GenBank/DDBJ whole genome shotgun (WGS) entry which is preliminary data.</text>
</comment>
<accession>A0AA35T265</accession>
<evidence type="ECO:0000256" key="1">
    <source>
        <dbReference type="SAM" id="MobiDB-lite"/>
    </source>
</evidence>
<proteinExistence type="predicted"/>
<keyword evidence="3" id="KW-1185">Reference proteome</keyword>
<reference evidence="2" key="1">
    <citation type="submission" date="2023-03" db="EMBL/GenBank/DDBJ databases">
        <authorList>
            <person name="Steffen K."/>
            <person name="Cardenas P."/>
        </authorList>
    </citation>
    <scope>NUCLEOTIDE SEQUENCE</scope>
</reference>
<name>A0AA35T265_GEOBA</name>
<feature type="compositionally biased region" description="Basic and acidic residues" evidence="1">
    <location>
        <begin position="40"/>
        <end position="52"/>
    </location>
</feature>
<feature type="region of interest" description="Disordered" evidence="1">
    <location>
        <begin position="1"/>
        <end position="61"/>
    </location>
</feature>
<evidence type="ECO:0000313" key="3">
    <source>
        <dbReference type="Proteomes" id="UP001174909"/>
    </source>
</evidence>
<dbReference type="Proteomes" id="UP001174909">
    <property type="component" value="Unassembled WGS sequence"/>
</dbReference>
<evidence type="ECO:0000313" key="2">
    <source>
        <dbReference type="EMBL" id="CAI8040108.1"/>
    </source>
</evidence>
<sequence length="256" mass="27825">MGSCCSKASPAPKEQTDQDVPTSHGTEAQQMPASSPEALQELRESLKHKFESEDTDGGTPIVFELPNGEKLTYNSDMSCSTKDLLCEEETELNGRDDILWTPLENGTQTKKILVSTEGPLQETYNAAESNNRWVFGGTPCTSADIFHIESDRNGTAIKAKDSGRYLSLNINGEGVPDAVPTFTSSAPSGSSTASIKGSSVTLTKFERRDENGRTAFGFTISSGDPVKNFKYYFVPGPNQIEVMETVQPQYVFNLLA</sequence>
<gene>
    <name evidence="2" type="ORF">GBAR_LOCUS22350</name>
</gene>
<organism evidence="2 3">
    <name type="scientific">Geodia barretti</name>
    <name type="common">Barrett's horny sponge</name>
    <dbReference type="NCBI Taxonomy" id="519541"/>
    <lineage>
        <taxon>Eukaryota</taxon>
        <taxon>Metazoa</taxon>
        <taxon>Porifera</taxon>
        <taxon>Demospongiae</taxon>
        <taxon>Heteroscleromorpha</taxon>
        <taxon>Tetractinellida</taxon>
        <taxon>Astrophorina</taxon>
        <taxon>Geodiidae</taxon>
        <taxon>Geodia</taxon>
    </lineage>
</organism>
<protein>
    <submittedName>
        <fullName evidence="2">Uncharacterized protein</fullName>
    </submittedName>
</protein>
<dbReference type="AlphaFoldDB" id="A0AA35T265"/>
<feature type="compositionally biased region" description="Polar residues" evidence="1">
    <location>
        <begin position="18"/>
        <end position="33"/>
    </location>
</feature>
<dbReference type="EMBL" id="CASHTH010003082">
    <property type="protein sequence ID" value="CAI8040108.1"/>
    <property type="molecule type" value="Genomic_DNA"/>
</dbReference>